<dbReference type="OrthoDB" id="5185819at2"/>
<dbReference type="Pfam" id="PF08327">
    <property type="entry name" value="AHSA1"/>
    <property type="match status" value="1"/>
</dbReference>
<comment type="similarity">
    <text evidence="1">Belongs to the AHA1 family.</text>
</comment>
<accession>A0A0W8I101</accession>
<dbReference type="SUPFAM" id="SSF55961">
    <property type="entry name" value="Bet v1-like"/>
    <property type="match status" value="1"/>
</dbReference>
<dbReference type="CDD" id="cd07826">
    <property type="entry name" value="SRPBCC_CalC_Aha1-like_9"/>
    <property type="match status" value="1"/>
</dbReference>
<dbReference type="Proteomes" id="UP000053512">
    <property type="component" value="Unassembled WGS sequence"/>
</dbReference>
<comment type="caution">
    <text evidence="3">The sequence shown here is derived from an EMBL/GenBank/DDBJ whole genome shotgun (WGS) entry which is preliminary data.</text>
</comment>
<feature type="domain" description="Activator of Hsp90 ATPase homologue 1/2-like C-terminal" evidence="2">
    <location>
        <begin position="23"/>
        <end position="157"/>
    </location>
</feature>
<evidence type="ECO:0000313" key="4">
    <source>
        <dbReference type="Proteomes" id="UP000053512"/>
    </source>
</evidence>
<proteinExistence type="inferred from homology"/>
<dbReference type="Gene3D" id="3.30.530.20">
    <property type="match status" value="1"/>
</dbReference>
<evidence type="ECO:0000256" key="1">
    <source>
        <dbReference type="ARBA" id="ARBA00006817"/>
    </source>
</evidence>
<dbReference type="InterPro" id="IPR023393">
    <property type="entry name" value="START-like_dom_sf"/>
</dbReference>
<gene>
    <name evidence="3" type="ORF">AVL61_10425</name>
</gene>
<dbReference type="AlphaFoldDB" id="A0A0W8I101"/>
<organism evidence="3 4">
    <name type="scientific">Kocuria rosea subsp. polaris</name>
    <dbReference type="NCBI Taxonomy" id="136273"/>
    <lineage>
        <taxon>Bacteria</taxon>
        <taxon>Bacillati</taxon>
        <taxon>Actinomycetota</taxon>
        <taxon>Actinomycetes</taxon>
        <taxon>Micrococcales</taxon>
        <taxon>Micrococcaceae</taxon>
        <taxon>Kocuria</taxon>
    </lineage>
</organism>
<evidence type="ECO:0000259" key="2">
    <source>
        <dbReference type="Pfam" id="PF08327"/>
    </source>
</evidence>
<dbReference type="RefSeq" id="WP_058875457.1">
    <property type="nucleotide sequence ID" value="NZ_LQBK01000042.1"/>
</dbReference>
<dbReference type="EMBL" id="LQBK01000042">
    <property type="protein sequence ID" value="KUG51222.1"/>
    <property type="molecule type" value="Genomic_DNA"/>
</dbReference>
<sequence>MGHPLHLTVPDGLPFIDFEREFDHPVAEVFRAHADPELFRQWIGPRGLETRVDDFDFRPGGAYRFVQHGRDSAEEYAFRGVFHTVRENELVVQTFEYEGWPDAVDLEYLHFEDLGGGRCRLRGRAVHASQEARDGMAASGMEKGMAEGYERLDELLGGRTEQGGA</sequence>
<reference evidence="4" key="1">
    <citation type="submission" date="2015-12" db="EMBL/GenBank/DDBJ databases">
        <authorList>
            <person name="Nair G.R."/>
            <person name="Kaur G."/>
            <person name="Mayilraj S."/>
        </authorList>
    </citation>
    <scope>NUCLEOTIDE SEQUENCE [LARGE SCALE GENOMIC DNA]</scope>
    <source>
        <strain evidence="4">CD08_4</strain>
    </source>
</reference>
<protein>
    <submittedName>
        <fullName evidence="3">Polyketide cyclase</fullName>
    </submittedName>
</protein>
<dbReference type="InterPro" id="IPR013538">
    <property type="entry name" value="ASHA1/2-like_C"/>
</dbReference>
<evidence type="ECO:0000313" key="3">
    <source>
        <dbReference type="EMBL" id="KUG51222.1"/>
    </source>
</evidence>
<dbReference type="STRING" id="136273.GY22_12200"/>
<name>A0A0W8I101_KOCRO</name>